<feature type="non-terminal residue" evidence="1">
    <location>
        <position position="41"/>
    </location>
</feature>
<protein>
    <submittedName>
        <fullName evidence="1">Ketosteroid isomerase</fullName>
    </submittedName>
</protein>
<dbReference type="Proteomes" id="UP000308444">
    <property type="component" value="Unassembled WGS sequence"/>
</dbReference>
<organism evidence="1 2">
    <name type="scientific">Bacillus cereus</name>
    <dbReference type="NCBI Taxonomy" id="1396"/>
    <lineage>
        <taxon>Bacteria</taxon>
        <taxon>Bacillati</taxon>
        <taxon>Bacillota</taxon>
        <taxon>Bacilli</taxon>
        <taxon>Bacillales</taxon>
        <taxon>Bacillaceae</taxon>
        <taxon>Bacillus</taxon>
        <taxon>Bacillus cereus group</taxon>
    </lineage>
</organism>
<comment type="caution">
    <text evidence="1">The sequence shown here is derived from an EMBL/GenBank/DDBJ whole genome shotgun (WGS) entry which is preliminary data.</text>
</comment>
<dbReference type="AlphaFoldDB" id="A0A9X8ZYR4"/>
<name>A0A9X8ZYR4_BACCE</name>
<dbReference type="EMBL" id="SZOH01005540">
    <property type="protein sequence ID" value="TKI79061.1"/>
    <property type="molecule type" value="Genomic_DNA"/>
</dbReference>
<dbReference type="GO" id="GO:0016853">
    <property type="term" value="F:isomerase activity"/>
    <property type="evidence" value="ECO:0007669"/>
    <property type="project" value="UniProtKB-KW"/>
</dbReference>
<reference evidence="1 2" key="1">
    <citation type="journal article" date="2019" name="Environ. Microbiol.">
        <title>An active ?-lactamase is a part of an orchestrated cell wall stress resistance network of Bacillus subtilis and related rhizosphere species.</title>
        <authorList>
            <person name="Bucher T."/>
            <person name="Keren-Paz A."/>
            <person name="Hausser J."/>
            <person name="Olender T."/>
            <person name="Cytryn E."/>
            <person name="Kolodkin-Gal I."/>
        </authorList>
    </citation>
    <scope>NUCLEOTIDE SEQUENCE [LARGE SCALE GENOMIC DNA]</scope>
    <source>
        <strain evidence="1 2">I32</strain>
    </source>
</reference>
<keyword evidence="1" id="KW-0413">Isomerase</keyword>
<dbReference type="SUPFAM" id="SSF54427">
    <property type="entry name" value="NTF2-like"/>
    <property type="match status" value="1"/>
</dbReference>
<sequence>MDAFKTYLSENVSWTEAAGFPYAGTYIGPDEVVKNVHERLG</sequence>
<dbReference type="Gene3D" id="3.10.450.50">
    <property type="match status" value="1"/>
</dbReference>
<dbReference type="InterPro" id="IPR032710">
    <property type="entry name" value="NTF2-like_dom_sf"/>
</dbReference>
<proteinExistence type="predicted"/>
<evidence type="ECO:0000313" key="1">
    <source>
        <dbReference type="EMBL" id="TKI79061.1"/>
    </source>
</evidence>
<evidence type="ECO:0000313" key="2">
    <source>
        <dbReference type="Proteomes" id="UP000308444"/>
    </source>
</evidence>
<gene>
    <name evidence="1" type="ORF">FC695_45200</name>
</gene>
<accession>A0A9X8ZYR4</accession>